<sequence length="381" mass="41163">MFLDCICGSTTGGLGLLGLYINENNVSLINQTLETLTEYCQGPCHDNQNCIATHESNGLDIITALILNDINPLGKNRMDLVLELKNNASKLLLAIMESRGDSENAERILANMNPKQLVEVACRAYHQDENILMLLNQSDGGGGSSGVGGGGGTGGSGTSDDGYGSLRHELGDDGHDDDDVGVSPKEVGHNIYILCHQLAQHNKELAGLLKIDSFNSGAAGNSTAPAPSVPTFPGANPSSLGGGPPSSSSSSSATSKANSKTNQALLYYQTHTAQIEIVRHDRTLEQIVFPIPEICEYLTKDTKVRVLNTAERDDQGSKVADFFDRHEAMFNEMKWQKKLRGQPALFWVSSYMSLWSNILFNLAVLINLIVAFFYPFENALP</sequence>
<keyword evidence="5" id="KW-1185">Reference proteome</keyword>
<evidence type="ECO:0000256" key="2">
    <source>
        <dbReference type="SAM" id="Phobius"/>
    </source>
</evidence>
<keyword evidence="2" id="KW-0472">Membrane</keyword>
<proteinExistence type="predicted"/>
<dbReference type="GO" id="GO:0006816">
    <property type="term" value="P:calcium ion transport"/>
    <property type="evidence" value="ECO:0007669"/>
    <property type="project" value="InterPro"/>
</dbReference>
<feature type="region of interest" description="Disordered" evidence="1">
    <location>
        <begin position="142"/>
        <end position="183"/>
    </location>
</feature>
<feature type="transmembrane region" description="Helical" evidence="2">
    <location>
        <begin position="344"/>
        <end position="374"/>
    </location>
</feature>
<reference evidence="5" key="1">
    <citation type="submission" date="2013-09" db="EMBL/GenBank/DDBJ databases">
        <title>The Genome Sequence of Anopheles maculatus species B.</title>
        <authorList>
            <consortium name="The Broad Institute Genomics Platform"/>
            <person name="Neafsey D.E."/>
            <person name="Besansky N."/>
            <person name="Howell P."/>
            <person name="Walton C."/>
            <person name="Young S.K."/>
            <person name="Zeng Q."/>
            <person name="Gargeya S."/>
            <person name="Fitzgerald M."/>
            <person name="Haas B."/>
            <person name="Abouelleil A."/>
            <person name="Allen A.W."/>
            <person name="Alvarado L."/>
            <person name="Arachchi H.M."/>
            <person name="Berlin A.M."/>
            <person name="Chapman S.B."/>
            <person name="Gainer-Dewar J."/>
            <person name="Goldberg J."/>
            <person name="Griggs A."/>
            <person name="Gujja S."/>
            <person name="Hansen M."/>
            <person name="Howarth C."/>
            <person name="Imamovic A."/>
            <person name="Ireland A."/>
            <person name="Larimer J."/>
            <person name="McCowan C."/>
            <person name="Murphy C."/>
            <person name="Pearson M."/>
            <person name="Poon T.W."/>
            <person name="Priest M."/>
            <person name="Roberts A."/>
            <person name="Saif S."/>
            <person name="Shea T."/>
            <person name="Sisk P."/>
            <person name="Sykes S."/>
            <person name="Wortman J."/>
            <person name="Nusbaum C."/>
            <person name="Birren B."/>
        </authorList>
    </citation>
    <scope>NUCLEOTIDE SEQUENCE [LARGE SCALE GENOMIC DNA]</scope>
    <source>
        <strain evidence="5">maculatus3</strain>
    </source>
</reference>
<dbReference type="Proteomes" id="UP000075901">
    <property type="component" value="Unassembled WGS sequence"/>
</dbReference>
<dbReference type="AlphaFoldDB" id="A0A182T8N8"/>
<evidence type="ECO:0000259" key="3">
    <source>
        <dbReference type="Pfam" id="PF08454"/>
    </source>
</evidence>
<protein>
    <recommendedName>
        <fullName evidence="3">RyR/IP3R Homology associated domain-containing protein</fullName>
    </recommendedName>
</protein>
<evidence type="ECO:0000313" key="4">
    <source>
        <dbReference type="EnsemblMetazoa" id="AMAM021852-PA"/>
    </source>
</evidence>
<name>A0A182T8N8_9DIPT</name>
<dbReference type="InterPro" id="IPR013662">
    <property type="entry name" value="RIH_assoc-dom"/>
</dbReference>
<feature type="domain" description="RyR/IP3R Homology associated" evidence="3">
    <location>
        <begin position="5"/>
        <end position="65"/>
    </location>
</feature>
<reference evidence="4" key="2">
    <citation type="submission" date="2020-05" db="UniProtKB">
        <authorList>
            <consortium name="EnsemblMetazoa"/>
        </authorList>
    </citation>
    <scope>IDENTIFICATION</scope>
    <source>
        <strain evidence="4">maculatus3</strain>
    </source>
</reference>
<dbReference type="VEuPathDB" id="VectorBase:AMAM021852"/>
<dbReference type="Pfam" id="PF08454">
    <property type="entry name" value="RIH_assoc"/>
    <property type="match status" value="1"/>
</dbReference>
<keyword evidence="2" id="KW-1133">Transmembrane helix</keyword>
<dbReference type="InterPro" id="IPR015925">
    <property type="entry name" value="Ryanodine_IP3_receptor"/>
</dbReference>
<keyword evidence="2" id="KW-0812">Transmembrane</keyword>
<accession>A0A182T8N8</accession>
<feature type="region of interest" description="Disordered" evidence="1">
    <location>
        <begin position="219"/>
        <end position="256"/>
    </location>
</feature>
<dbReference type="EnsemblMetazoa" id="AMAM021852-RA">
    <property type="protein sequence ID" value="AMAM021852-PA"/>
    <property type="gene ID" value="AMAM021852"/>
</dbReference>
<organism evidence="4 5">
    <name type="scientific">Anopheles maculatus</name>
    <dbReference type="NCBI Taxonomy" id="74869"/>
    <lineage>
        <taxon>Eukaryota</taxon>
        <taxon>Metazoa</taxon>
        <taxon>Ecdysozoa</taxon>
        <taxon>Arthropoda</taxon>
        <taxon>Hexapoda</taxon>
        <taxon>Insecta</taxon>
        <taxon>Pterygota</taxon>
        <taxon>Neoptera</taxon>
        <taxon>Endopterygota</taxon>
        <taxon>Diptera</taxon>
        <taxon>Nematocera</taxon>
        <taxon>Culicoidea</taxon>
        <taxon>Culicidae</taxon>
        <taxon>Anophelinae</taxon>
        <taxon>Anopheles</taxon>
        <taxon>Anopheles maculatus group</taxon>
    </lineage>
</organism>
<dbReference type="PANTHER" id="PTHR45816:SF4">
    <property type="entry name" value="RYR_IP3R HOMOLOGY ASSOCIATED DOMAIN-CONTAINING PROTEIN"/>
    <property type="match status" value="1"/>
</dbReference>
<feature type="compositionally biased region" description="Gly residues" evidence="1">
    <location>
        <begin position="142"/>
        <end position="157"/>
    </location>
</feature>
<dbReference type="PANTHER" id="PTHR45816">
    <property type="entry name" value="MIR DOMAIN-CONTAINING PROTEIN"/>
    <property type="match status" value="1"/>
</dbReference>
<feature type="compositionally biased region" description="Low complexity" evidence="1">
    <location>
        <begin position="233"/>
        <end position="256"/>
    </location>
</feature>
<evidence type="ECO:0000313" key="5">
    <source>
        <dbReference type="Proteomes" id="UP000075901"/>
    </source>
</evidence>
<evidence type="ECO:0000256" key="1">
    <source>
        <dbReference type="SAM" id="MobiDB-lite"/>
    </source>
</evidence>